<organism evidence="1">
    <name type="scientific">viral metagenome</name>
    <dbReference type="NCBI Taxonomy" id="1070528"/>
    <lineage>
        <taxon>unclassified sequences</taxon>
        <taxon>metagenomes</taxon>
        <taxon>organismal metagenomes</taxon>
    </lineage>
</organism>
<dbReference type="AlphaFoldDB" id="A0A6M3K1W7"/>
<sequence>MQIKPNMNWSLLGPKLPDSELLDLKSIIFDSKANDDSIDAVYQMQQNLLEKFPRTKIVHSMFETDQCPADWIPPLNTADQVLCPSKFVCDAYKNSGVGKVRYMPFYIDTEAFTPEAPKYILGDEYKFMFVGDLSARKNLDLLITAFLNTFRNSKDVLLVLKIYVRRDGQLLEFLERFRNLRSRFGAPKYPRLLLYPNVLAEESMPGFINGCDCYVNPSHGEGFGIPLLHAMSCEKPVISIPWSACADYIDETVALPLQHFITPVPYQIIQQDKNFYGHNWADPSLDHLSALLKWAAENKSEGQKLGKRARQRVVDKYSYPVVANLMVDFLKERRLL</sequence>
<dbReference type="PANTHER" id="PTHR46656:SF3">
    <property type="entry name" value="PUTATIVE-RELATED"/>
    <property type="match status" value="1"/>
</dbReference>
<dbReference type="Gene3D" id="3.40.50.2000">
    <property type="entry name" value="Glycogen Phosphorylase B"/>
    <property type="match status" value="1"/>
</dbReference>
<dbReference type="GO" id="GO:0016740">
    <property type="term" value="F:transferase activity"/>
    <property type="evidence" value="ECO:0007669"/>
    <property type="project" value="UniProtKB-KW"/>
</dbReference>
<proteinExistence type="predicted"/>
<gene>
    <name evidence="1" type="ORF">MM415A01579_0005</name>
</gene>
<evidence type="ECO:0000313" key="1">
    <source>
        <dbReference type="EMBL" id="QJA76114.1"/>
    </source>
</evidence>
<accession>A0A6M3K1W7</accession>
<protein>
    <submittedName>
        <fullName evidence="1">Putative glycosyltransferase</fullName>
    </submittedName>
</protein>
<reference evidence="1" key="1">
    <citation type="submission" date="2020-03" db="EMBL/GenBank/DDBJ databases">
        <title>The deep terrestrial virosphere.</title>
        <authorList>
            <person name="Holmfeldt K."/>
            <person name="Nilsson E."/>
            <person name="Simone D."/>
            <person name="Lopez-Fernandez M."/>
            <person name="Wu X."/>
            <person name="de Brujin I."/>
            <person name="Lundin D."/>
            <person name="Andersson A."/>
            <person name="Bertilsson S."/>
            <person name="Dopson M."/>
        </authorList>
    </citation>
    <scope>NUCLEOTIDE SEQUENCE</scope>
    <source>
        <strain evidence="1">MM415A01579</strain>
    </source>
</reference>
<dbReference type="EMBL" id="MT142205">
    <property type="protein sequence ID" value="QJA76114.1"/>
    <property type="molecule type" value="Genomic_DNA"/>
</dbReference>
<dbReference type="Pfam" id="PF13692">
    <property type="entry name" value="Glyco_trans_1_4"/>
    <property type="match status" value="1"/>
</dbReference>
<dbReference type="SUPFAM" id="SSF53756">
    <property type="entry name" value="UDP-Glycosyltransferase/glycogen phosphorylase"/>
    <property type="match status" value="1"/>
</dbReference>
<dbReference type="PANTHER" id="PTHR46656">
    <property type="entry name" value="PUTATIVE-RELATED"/>
    <property type="match status" value="1"/>
</dbReference>
<dbReference type="CDD" id="cd03801">
    <property type="entry name" value="GT4_PimA-like"/>
    <property type="match status" value="1"/>
</dbReference>
<name>A0A6M3K1W7_9ZZZZ</name>
<keyword evidence="1" id="KW-0808">Transferase</keyword>